<reference evidence="1" key="1">
    <citation type="journal article" date="2020" name="bioRxiv">
        <title>Historical genomics reveals the evolutionary mechanisms behind multiple outbreaks of the host-specific coffee wilt pathogen Fusarium xylarioides.</title>
        <authorList>
            <person name="Peck D."/>
            <person name="Nowell R.W."/>
            <person name="Flood J."/>
            <person name="Ryan M.J."/>
            <person name="Barraclough T.G."/>
        </authorList>
    </citation>
    <scope>NUCLEOTIDE SEQUENCE</scope>
    <source>
        <strain evidence="1">IMI 127659i</strain>
    </source>
</reference>
<dbReference type="Proteomes" id="UP000750502">
    <property type="component" value="Unassembled WGS sequence"/>
</dbReference>
<sequence length="136" mass="15551">MVDPISIIGLVGQISDLIQRAYNYGKAVHDAQNDMRKLYTELLTLKGVLEQLEELDIGSAEPHIADLKRSTEFRNTLSSTSELVGRLVENLNKKQTSSRRVNAFLWPWVKDDVKADIQDLERVKTWFIVMMMAENS</sequence>
<name>A0A9P7L714_9HYPO</name>
<dbReference type="AlphaFoldDB" id="A0A9P7L714"/>
<evidence type="ECO:0000313" key="2">
    <source>
        <dbReference type="Proteomes" id="UP000750502"/>
    </source>
</evidence>
<reference evidence="1" key="2">
    <citation type="submission" date="2020-10" db="EMBL/GenBank/DDBJ databases">
        <authorList>
            <person name="Peck L.D."/>
            <person name="Nowell R.W."/>
            <person name="Flood J."/>
            <person name="Ryan M.J."/>
            <person name="Barraclough T.G."/>
        </authorList>
    </citation>
    <scope>NUCLEOTIDE SEQUENCE</scope>
    <source>
        <strain evidence="1">IMI 127659i</strain>
    </source>
</reference>
<proteinExistence type="predicted"/>
<dbReference type="EMBL" id="JADFTT010000143">
    <property type="protein sequence ID" value="KAG5766772.1"/>
    <property type="molecule type" value="Genomic_DNA"/>
</dbReference>
<comment type="caution">
    <text evidence="1">The sequence shown here is derived from an EMBL/GenBank/DDBJ whole genome shotgun (WGS) entry which is preliminary data.</text>
</comment>
<protein>
    <recommendedName>
        <fullName evidence="3">Fungal N-terminal domain-containing protein</fullName>
    </recommendedName>
</protein>
<evidence type="ECO:0000313" key="1">
    <source>
        <dbReference type="EMBL" id="KAG5766772.1"/>
    </source>
</evidence>
<evidence type="ECO:0008006" key="3">
    <source>
        <dbReference type="Google" id="ProtNLM"/>
    </source>
</evidence>
<accession>A0A9P7L714</accession>
<organism evidence="1 2">
    <name type="scientific">Fusarium xylarioides</name>
    <dbReference type="NCBI Taxonomy" id="221167"/>
    <lineage>
        <taxon>Eukaryota</taxon>
        <taxon>Fungi</taxon>
        <taxon>Dikarya</taxon>
        <taxon>Ascomycota</taxon>
        <taxon>Pezizomycotina</taxon>
        <taxon>Sordariomycetes</taxon>
        <taxon>Hypocreomycetidae</taxon>
        <taxon>Hypocreales</taxon>
        <taxon>Nectriaceae</taxon>
        <taxon>Fusarium</taxon>
        <taxon>Fusarium fujikuroi species complex</taxon>
    </lineage>
</organism>
<gene>
    <name evidence="1" type="ORF">H9Q72_005144</name>
</gene>
<keyword evidence="2" id="KW-1185">Reference proteome</keyword>
<dbReference type="OrthoDB" id="1577640at2759"/>